<dbReference type="Proteomes" id="UP001162891">
    <property type="component" value="Chromosome"/>
</dbReference>
<dbReference type="EMBL" id="AP025591">
    <property type="protein sequence ID" value="BDG01605.1"/>
    <property type="molecule type" value="Genomic_DNA"/>
</dbReference>
<organism evidence="1 2">
    <name type="scientific">Anaeromyxobacter oryzae</name>
    <dbReference type="NCBI Taxonomy" id="2918170"/>
    <lineage>
        <taxon>Bacteria</taxon>
        <taxon>Pseudomonadati</taxon>
        <taxon>Myxococcota</taxon>
        <taxon>Myxococcia</taxon>
        <taxon>Myxococcales</taxon>
        <taxon>Cystobacterineae</taxon>
        <taxon>Anaeromyxobacteraceae</taxon>
        <taxon>Anaeromyxobacter</taxon>
    </lineage>
</organism>
<sequence>MVLDGQYLERPALVDAGGITLEGLYHRGTRRPALLVCPAPGPGGGMDAPAVAELAWAAARAGHPSLRFQHRGVGASTGVPDPGRALDDADAALRHLAETAGPRLAVAALGAAADTALALAAAHRDVVDRVVLVAPERPPPAIAAGLRVLAIVPEVGAAAGAAVLAAALGPGGRVEVIEGADPLFRAGLPRLGRAAVEWISRGGAAPGV</sequence>
<reference evidence="2" key="1">
    <citation type="journal article" date="2022" name="Int. J. Syst. Evol. Microbiol.">
        <title>Anaeromyxobacter oryzae sp. nov., Anaeromyxobacter diazotrophicus sp. nov. and Anaeromyxobacter paludicola sp. nov., isolated from paddy soils.</title>
        <authorList>
            <person name="Itoh H."/>
            <person name="Xu Z."/>
            <person name="Mise K."/>
            <person name="Masuda Y."/>
            <person name="Ushijima N."/>
            <person name="Hayakawa C."/>
            <person name="Shiratori Y."/>
            <person name="Senoo K."/>
        </authorList>
    </citation>
    <scope>NUCLEOTIDE SEQUENCE [LARGE SCALE GENOMIC DNA]</scope>
    <source>
        <strain evidence="2">Red232</strain>
    </source>
</reference>
<dbReference type="RefSeq" id="WP_248358295.1">
    <property type="nucleotide sequence ID" value="NZ_AP025591.1"/>
</dbReference>
<evidence type="ECO:0000313" key="1">
    <source>
        <dbReference type="EMBL" id="BDG01605.1"/>
    </source>
</evidence>
<proteinExistence type="predicted"/>
<protein>
    <recommendedName>
        <fullName evidence="3">Serine aminopeptidase S33 domain-containing protein</fullName>
    </recommendedName>
</protein>
<dbReference type="SUPFAM" id="SSF53474">
    <property type="entry name" value="alpha/beta-Hydrolases"/>
    <property type="match status" value="1"/>
</dbReference>
<evidence type="ECO:0000313" key="2">
    <source>
        <dbReference type="Proteomes" id="UP001162891"/>
    </source>
</evidence>
<evidence type="ECO:0008006" key="3">
    <source>
        <dbReference type="Google" id="ProtNLM"/>
    </source>
</evidence>
<gene>
    <name evidence="1" type="ORF">AMOR_06010</name>
</gene>
<accession>A0ABM7WQ69</accession>
<dbReference type="Gene3D" id="3.40.50.1820">
    <property type="entry name" value="alpha/beta hydrolase"/>
    <property type="match status" value="1"/>
</dbReference>
<dbReference type="InterPro" id="IPR029058">
    <property type="entry name" value="AB_hydrolase_fold"/>
</dbReference>
<keyword evidence="2" id="KW-1185">Reference proteome</keyword>
<name>A0ABM7WQ69_9BACT</name>